<keyword evidence="4" id="KW-0808">Transferase</keyword>
<dbReference type="InterPro" id="IPR037033">
    <property type="entry name" value="DNA-dir_RNAP_su2_hyb_sf"/>
</dbReference>
<dbReference type="PANTHER" id="PTHR20856">
    <property type="entry name" value="DNA-DIRECTED RNA POLYMERASE I SUBUNIT 2"/>
    <property type="match status" value="1"/>
</dbReference>
<dbReference type="EC" id="2.7.7.6" evidence="2"/>
<feature type="domain" description="DNA-directed RNA polymerase subunit 2 hybrid-binding" evidence="7">
    <location>
        <begin position="1"/>
        <end position="333"/>
    </location>
</feature>
<accession>A0ABQ7J651</accession>
<evidence type="ECO:0000256" key="5">
    <source>
        <dbReference type="ARBA" id="ARBA00022695"/>
    </source>
</evidence>
<keyword evidence="3 9" id="KW-0240">DNA-directed RNA polymerase</keyword>
<feature type="domain" description="RNA polymerase Rpb2" evidence="8">
    <location>
        <begin position="336"/>
        <end position="435"/>
    </location>
</feature>
<dbReference type="InterPro" id="IPR007120">
    <property type="entry name" value="DNA-dir_RNAP_su2_dom"/>
</dbReference>
<evidence type="ECO:0000259" key="8">
    <source>
        <dbReference type="Pfam" id="PF04560"/>
    </source>
</evidence>
<sequence>YDMEDAMIINKSSMERGAFHGCIYKTKVIDSKPSKGSQGTDVNHDFYFNNKNAQGNPIVEGLELDGLPAIGTKLVNGSPLCRIEDRRTTDSLRSDGRVERYKEDEIAFIEKINVITPSDSASEKIFKTGILSQRASLTLRCIRNPTIGDKFASRHGQKGILSLLWPSEDMPFTESGIVPDILFNPHGFPSRMTVGMLIESMGGKVAAMSGATQDATPFRKYPKQEKTGCKWIDQGGYSGWRTREGRYMTEEEEKECTQDDITDYFGKALAASGYQYYGRESMYSGIFGVELEADIFIGCIYYQRLRHMVSDKAQVRSTGPIDALTHQPVKGRKHHGGIRFGEMERDALLAHGTIALLQDRLMHCSDEHKAFVCPVCGSLLSPSLNELKGRSLGGKQPIPLCKVCEIPCRLVTLPFVFRYICNELATMNICIRLHLSQNEKPLVVSKDLYRSANPFTILMDQKEDKQIKLKS</sequence>
<keyword evidence="6" id="KW-0804">Transcription</keyword>
<name>A0ABQ7J651_9APIC</name>
<protein>
    <recommendedName>
        <fullName evidence="2">DNA-directed RNA polymerase</fullName>
        <ecNumber evidence="2">2.7.7.6</ecNumber>
    </recommendedName>
</protein>
<dbReference type="Gene3D" id="2.40.270.10">
    <property type="entry name" value="DNA-directed RNA polymerase, subunit 2, domain 6"/>
    <property type="match status" value="2"/>
</dbReference>
<dbReference type="SUPFAM" id="SSF64484">
    <property type="entry name" value="beta and beta-prime subunits of DNA dependent RNA-polymerase"/>
    <property type="match status" value="1"/>
</dbReference>
<dbReference type="InterPro" id="IPR015712">
    <property type="entry name" value="DNA-dir_RNA_pol_su2"/>
</dbReference>
<evidence type="ECO:0000256" key="2">
    <source>
        <dbReference type="ARBA" id="ARBA00012418"/>
    </source>
</evidence>
<keyword evidence="10" id="KW-1185">Reference proteome</keyword>
<evidence type="ECO:0000313" key="10">
    <source>
        <dbReference type="Proteomes" id="UP000823046"/>
    </source>
</evidence>
<dbReference type="Pfam" id="PF00562">
    <property type="entry name" value="RNA_pol_Rpb2_6"/>
    <property type="match status" value="1"/>
</dbReference>
<dbReference type="Proteomes" id="UP000823046">
    <property type="component" value="Unassembled WGS sequence"/>
</dbReference>
<feature type="non-terminal residue" evidence="9">
    <location>
        <position position="1"/>
    </location>
</feature>
<gene>
    <name evidence="9" type="primary">POLR1B</name>
    <name evidence="9" type="ORF">IE077_000060</name>
</gene>
<evidence type="ECO:0000256" key="6">
    <source>
        <dbReference type="ARBA" id="ARBA00023163"/>
    </source>
</evidence>
<evidence type="ECO:0000256" key="1">
    <source>
        <dbReference type="ARBA" id="ARBA00006835"/>
    </source>
</evidence>
<evidence type="ECO:0000256" key="3">
    <source>
        <dbReference type="ARBA" id="ARBA00022478"/>
    </source>
</evidence>
<reference evidence="9 10" key="1">
    <citation type="journal article" date="2020" name="bioRxiv">
        <title>Metabolic contributions of an alphaproteobacterial endosymbiont in the apicomplexan Cardiosporidium cionae.</title>
        <authorList>
            <person name="Hunter E.S."/>
            <person name="Paight C.J."/>
            <person name="Lane C.E."/>
        </authorList>
    </citation>
    <scope>NUCLEOTIDE SEQUENCE [LARGE SCALE GENOMIC DNA]</scope>
    <source>
        <strain evidence="9">ESH_2018</strain>
    </source>
</reference>
<evidence type="ECO:0000259" key="7">
    <source>
        <dbReference type="Pfam" id="PF00562"/>
    </source>
</evidence>
<dbReference type="Gene3D" id="2.40.50.150">
    <property type="match status" value="1"/>
</dbReference>
<evidence type="ECO:0000256" key="4">
    <source>
        <dbReference type="ARBA" id="ARBA00022679"/>
    </source>
</evidence>
<organism evidence="9 10">
    <name type="scientific">Cardiosporidium cionae</name>
    <dbReference type="NCBI Taxonomy" id="476202"/>
    <lineage>
        <taxon>Eukaryota</taxon>
        <taxon>Sar</taxon>
        <taxon>Alveolata</taxon>
        <taxon>Apicomplexa</taxon>
        <taxon>Aconoidasida</taxon>
        <taxon>Nephromycida</taxon>
        <taxon>Cardiosporidium</taxon>
    </lineage>
</organism>
<comment type="similarity">
    <text evidence="1">Belongs to the RNA polymerase beta chain family.</text>
</comment>
<keyword evidence="5" id="KW-0548">Nucleotidyltransferase</keyword>
<dbReference type="Pfam" id="PF04560">
    <property type="entry name" value="RNA_pol_Rpb2_7"/>
    <property type="match status" value="1"/>
</dbReference>
<comment type="caution">
    <text evidence="9">The sequence shown here is derived from an EMBL/GenBank/DDBJ whole genome shotgun (WGS) entry which is preliminary data.</text>
</comment>
<evidence type="ECO:0000313" key="9">
    <source>
        <dbReference type="EMBL" id="KAF8819456.1"/>
    </source>
</evidence>
<dbReference type="GO" id="GO:0000428">
    <property type="term" value="C:DNA-directed RNA polymerase complex"/>
    <property type="evidence" value="ECO:0007669"/>
    <property type="project" value="UniProtKB-KW"/>
</dbReference>
<dbReference type="Gene3D" id="3.90.1800.10">
    <property type="entry name" value="RNA polymerase alpha subunit dimerisation domain"/>
    <property type="match status" value="1"/>
</dbReference>
<dbReference type="InterPro" id="IPR014724">
    <property type="entry name" value="RNA_pol_RPB2_OB-fold"/>
</dbReference>
<dbReference type="PROSITE" id="PS01166">
    <property type="entry name" value="RNA_POL_BETA"/>
    <property type="match status" value="1"/>
</dbReference>
<proteinExistence type="inferred from homology"/>
<dbReference type="EMBL" id="JADAQX010000750">
    <property type="protein sequence ID" value="KAF8819456.1"/>
    <property type="molecule type" value="Genomic_DNA"/>
</dbReference>
<dbReference type="InterPro" id="IPR007121">
    <property type="entry name" value="RNA_pol_bsu_CS"/>
</dbReference>
<dbReference type="InterPro" id="IPR007641">
    <property type="entry name" value="RNA_pol_Rpb2_7"/>
</dbReference>
<dbReference type="CDD" id="cd00653">
    <property type="entry name" value="RNA_pol_B_RPB2"/>
    <property type="match status" value="1"/>
</dbReference>